<reference evidence="7 8" key="1">
    <citation type="submission" date="2018-02" db="EMBL/GenBank/DDBJ databases">
        <title>Draft genome sequencing of Burkholderia cepacia Y14-15.</title>
        <authorList>
            <person name="Zheng B.-X."/>
        </authorList>
    </citation>
    <scope>NUCLEOTIDE SEQUENCE [LARGE SCALE GENOMIC DNA]</scope>
    <source>
        <strain evidence="7 8">Y14-15</strain>
    </source>
</reference>
<evidence type="ECO:0000259" key="5">
    <source>
        <dbReference type="PROSITE" id="PS51898"/>
    </source>
</evidence>
<dbReference type="Gene3D" id="1.10.150.130">
    <property type="match status" value="1"/>
</dbReference>
<dbReference type="SUPFAM" id="SSF56349">
    <property type="entry name" value="DNA breaking-rejoining enzymes"/>
    <property type="match status" value="1"/>
</dbReference>
<feature type="domain" description="Core-binding (CB)" evidence="6">
    <location>
        <begin position="115"/>
        <end position="199"/>
    </location>
</feature>
<dbReference type="AlphaFoldDB" id="A0A2S8HZB4"/>
<evidence type="ECO:0000256" key="4">
    <source>
        <dbReference type="PROSITE-ProRule" id="PRU01248"/>
    </source>
</evidence>
<dbReference type="GO" id="GO:0015074">
    <property type="term" value="P:DNA integration"/>
    <property type="evidence" value="ECO:0007669"/>
    <property type="project" value="UniProtKB-KW"/>
</dbReference>
<dbReference type="Gene3D" id="1.10.443.10">
    <property type="entry name" value="Intergrase catalytic core"/>
    <property type="match status" value="1"/>
</dbReference>
<evidence type="ECO:0000313" key="8">
    <source>
        <dbReference type="Proteomes" id="UP000238206"/>
    </source>
</evidence>
<evidence type="ECO:0000256" key="2">
    <source>
        <dbReference type="ARBA" id="ARBA00023125"/>
    </source>
</evidence>
<keyword evidence="3" id="KW-0233">DNA recombination</keyword>
<dbReference type="PROSITE" id="PS51900">
    <property type="entry name" value="CB"/>
    <property type="match status" value="1"/>
</dbReference>
<keyword evidence="2 4" id="KW-0238">DNA-binding</keyword>
<dbReference type="EMBL" id="PUIQ01000101">
    <property type="protein sequence ID" value="PQP07910.1"/>
    <property type="molecule type" value="Genomic_DNA"/>
</dbReference>
<evidence type="ECO:0000256" key="1">
    <source>
        <dbReference type="ARBA" id="ARBA00022908"/>
    </source>
</evidence>
<evidence type="ECO:0000313" key="7">
    <source>
        <dbReference type="EMBL" id="PQP07910.1"/>
    </source>
</evidence>
<evidence type="ECO:0000256" key="3">
    <source>
        <dbReference type="ARBA" id="ARBA00023172"/>
    </source>
</evidence>
<dbReference type="Pfam" id="PF02899">
    <property type="entry name" value="Phage_int_SAM_1"/>
    <property type="match status" value="1"/>
</dbReference>
<evidence type="ECO:0000259" key="6">
    <source>
        <dbReference type="PROSITE" id="PS51900"/>
    </source>
</evidence>
<dbReference type="PROSITE" id="PS51898">
    <property type="entry name" value="TYR_RECOMBINASE"/>
    <property type="match status" value="1"/>
</dbReference>
<proteinExistence type="predicted"/>
<dbReference type="InterPro" id="IPR002104">
    <property type="entry name" value="Integrase_catalytic"/>
</dbReference>
<feature type="domain" description="Tyr recombinase" evidence="5">
    <location>
        <begin position="222"/>
        <end position="407"/>
    </location>
</feature>
<dbReference type="CDD" id="cd01188">
    <property type="entry name" value="INT_RitA_C_like"/>
    <property type="match status" value="1"/>
</dbReference>
<dbReference type="InterPro" id="IPR044068">
    <property type="entry name" value="CB"/>
</dbReference>
<gene>
    <name evidence="7" type="ORF">C5615_37180</name>
</gene>
<dbReference type="GO" id="GO:0003677">
    <property type="term" value="F:DNA binding"/>
    <property type="evidence" value="ECO:0007669"/>
    <property type="project" value="UniProtKB-UniRule"/>
</dbReference>
<dbReference type="PANTHER" id="PTHR30349">
    <property type="entry name" value="PHAGE INTEGRASE-RELATED"/>
    <property type="match status" value="1"/>
</dbReference>
<dbReference type="GO" id="GO:0006310">
    <property type="term" value="P:DNA recombination"/>
    <property type="evidence" value="ECO:0007669"/>
    <property type="project" value="UniProtKB-KW"/>
</dbReference>
<dbReference type="InterPro" id="IPR050090">
    <property type="entry name" value="Tyrosine_recombinase_XerCD"/>
</dbReference>
<comment type="caution">
    <text evidence="7">The sequence shown here is derived from an EMBL/GenBank/DDBJ whole genome shotgun (WGS) entry which is preliminary data.</text>
</comment>
<dbReference type="PANTHER" id="PTHR30349:SF90">
    <property type="entry name" value="TYROSINE RECOMBINASE XERD"/>
    <property type="match status" value="1"/>
</dbReference>
<dbReference type="InterPro" id="IPR013762">
    <property type="entry name" value="Integrase-like_cat_sf"/>
</dbReference>
<protein>
    <submittedName>
        <fullName evidence="7">Integrase</fullName>
    </submittedName>
</protein>
<dbReference type="RefSeq" id="WP_105393810.1">
    <property type="nucleotide sequence ID" value="NZ_PUIQ01000101.1"/>
</dbReference>
<sequence>MRHQSAEPHPFGASPTTSEIVRVWHDDRSVGDGSARLYLRWIRLFRGYCEQRGLTERAQLTRDGARRFFGWYARRHSVSPDSASIAGTALYSLNRVYYVLGRDPPPWRVQLIAVRPAIALLRAYADYLVAHRGSPAVTVHKRLTHLGYFLQHLRTYDRTWRSMTLADVDAFLVDCSRRYARTTTADIAGSIRSFSRFLFATGRSSRNLADSVFAPVQPRYERPRRALPWEDVQRLLAAVDQSNPRGLRDYAMLLMMATYGFGAGELIRLRLDDINWTSSTLQVMRPKTGAVFTLPLLPVVARALVRYLRGGRPPHTTTRYLFVQSKLPFAPLTGSSAVWHVIAKHAATAGLTAPYLGSHVLRYSHAARQIDLGADPRIISEILGHRNPDSLSAYVRIATETLRDVSLPVPS</sequence>
<organism evidence="7 8">
    <name type="scientific">Burkholderia cepacia</name>
    <name type="common">Pseudomonas cepacia</name>
    <dbReference type="NCBI Taxonomy" id="292"/>
    <lineage>
        <taxon>Bacteria</taxon>
        <taxon>Pseudomonadati</taxon>
        <taxon>Pseudomonadota</taxon>
        <taxon>Betaproteobacteria</taxon>
        <taxon>Burkholderiales</taxon>
        <taxon>Burkholderiaceae</taxon>
        <taxon>Burkholderia</taxon>
        <taxon>Burkholderia cepacia complex</taxon>
    </lineage>
</organism>
<dbReference type="Pfam" id="PF00589">
    <property type="entry name" value="Phage_integrase"/>
    <property type="match status" value="1"/>
</dbReference>
<dbReference type="InterPro" id="IPR010998">
    <property type="entry name" value="Integrase_recombinase_N"/>
</dbReference>
<dbReference type="InterPro" id="IPR004107">
    <property type="entry name" value="Integrase_SAM-like_N"/>
</dbReference>
<name>A0A2S8HZB4_BURCE</name>
<accession>A0A2S8HZB4</accession>
<keyword evidence="1" id="KW-0229">DNA integration</keyword>
<dbReference type="InterPro" id="IPR011010">
    <property type="entry name" value="DNA_brk_join_enz"/>
</dbReference>
<dbReference type="Proteomes" id="UP000238206">
    <property type="component" value="Unassembled WGS sequence"/>
</dbReference>